<dbReference type="InterPro" id="IPR016156">
    <property type="entry name" value="FAD/NAD-linked_Rdtase_dimer_sf"/>
</dbReference>
<dbReference type="SUPFAM" id="SSF55424">
    <property type="entry name" value="FAD/NAD-linked reductases, dimerisation (C-terminal) domain"/>
    <property type="match status" value="1"/>
</dbReference>
<dbReference type="GO" id="GO:0050660">
    <property type="term" value="F:flavin adenine dinucleotide binding"/>
    <property type="evidence" value="ECO:0007669"/>
    <property type="project" value="TreeGrafter"/>
</dbReference>
<dbReference type="Gene3D" id="3.30.390.30">
    <property type="match status" value="1"/>
</dbReference>
<dbReference type="Proteomes" id="UP000326641">
    <property type="component" value="Unassembled WGS sequence"/>
</dbReference>
<dbReference type="InterPro" id="IPR004099">
    <property type="entry name" value="Pyr_nucl-diS_OxRdtase_dimer"/>
</dbReference>
<dbReference type="PANTHER" id="PTHR22912:SF151">
    <property type="entry name" value="DIHYDROLIPOYL DEHYDROGENASE, MITOCHONDRIAL"/>
    <property type="match status" value="1"/>
</dbReference>
<dbReference type="EC" id="1.8.1.4" evidence="8"/>
<keyword evidence="9" id="KW-1185">Reference proteome</keyword>
<dbReference type="AlphaFoldDB" id="A0A564WD43"/>
<dbReference type="PRINTS" id="PR00411">
    <property type="entry name" value="PNDRDTASEI"/>
</dbReference>
<reference evidence="8" key="1">
    <citation type="submission" date="2018-11" db="EMBL/GenBank/DDBJ databases">
        <authorList>
            <person name="Onetto C."/>
        </authorList>
    </citation>
    <scope>NUCLEOTIDE SEQUENCE [LARGE SCALE GENOMIC DNA]</scope>
</reference>
<dbReference type="GO" id="GO:0004148">
    <property type="term" value="F:dihydrolipoyl dehydrogenase (NADH) activity"/>
    <property type="evidence" value="ECO:0007669"/>
    <property type="project" value="UniProtKB-EC"/>
</dbReference>
<keyword evidence="5 8" id="KW-0560">Oxidoreductase</keyword>
<evidence type="ECO:0000259" key="7">
    <source>
        <dbReference type="Pfam" id="PF02852"/>
    </source>
</evidence>
<proteinExistence type="inferred from homology"/>
<dbReference type="PANTHER" id="PTHR22912">
    <property type="entry name" value="DISULFIDE OXIDOREDUCTASE"/>
    <property type="match status" value="1"/>
</dbReference>
<organism evidence="8 9">
    <name type="scientific">Candidatus Defluviicoccus seviourii</name>
    <dbReference type="NCBI Taxonomy" id="2565273"/>
    <lineage>
        <taxon>Bacteria</taxon>
        <taxon>Pseudomonadati</taxon>
        <taxon>Pseudomonadota</taxon>
        <taxon>Alphaproteobacteria</taxon>
        <taxon>Rhodospirillales</taxon>
        <taxon>Rhodospirillaceae</taxon>
        <taxon>Defluviicoccus</taxon>
    </lineage>
</organism>
<keyword evidence="4" id="KW-0274">FAD</keyword>
<comment type="caution">
    <text evidence="8">The sequence shown here is derived from an EMBL/GenBank/DDBJ whole genome shotgun (WGS) entry which is preliminary data.</text>
</comment>
<evidence type="ECO:0000313" key="9">
    <source>
        <dbReference type="Proteomes" id="UP000326641"/>
    </source>
</evidence>
<name>A0A564WD43_9PROT</name>
<evidence type="ECO:0000256" key="3">
    <source>
        <dbReference type="ARBA" id="ARBA00022630"/>
    </source>
</evidence>
<evidence type="ECO:0000256" key="4">
    <source>
        <dbReference type="ARBA" id="ARBA00022827"/>
    </source>
</evidence>
<feature type="domain" description="Pyridine nucleotide-disulphide oxidoreductase dimerisation" evidence="7">
    <location>
        <begin position="15"/>
        <end position="120"/>
    </location>
</feature>
<evidence type="ECO:0000256" key="2">
    <source>
        <dbReference type="ARBA" id="ARBA00007532"/>
    </source>
</evidence>
<gene>
    <name evidence="8" type="ORF">DF3PA_160074</name>
</gene>
<dbReference type="EMBL" id="UXAT02000008">
    <property type="protein sequence ID" value="VUX45888.1"/>
    <property type="molecule type" value="Genomic_DNA"/>
</dbReference>
<dbReference type="Pfam" id="PF02852">
    <property type="entry name" value="Pyr_redox_dim"/>
    <property type="match status" value="1"/>
</dbReference>
<dbReference type="FunFam" id="3.30.390.30:FF:000001">
    <property type="entry name" value="Dihydrolipoyl dehydrogenase"/>
    <property type="match status" value="1"/>
</dbReference>
<evidence type="ECO:0000313" key="8">
    <source>
        <dbReference type="EMBL" id="VUX45888.1"/>
    </source>
</evidence>
<evidence type="ECO:0000256" key="1">
    <source>
        <dbReference type="ARBA" id="ARBA00001974"/>
    </source>
</evidence>
<dbReference type="GO" id="GO:0006103">
    <property type="term" value="P:2-oxoglutarate metabolic process"/>
    <property type="evidence" value="ECO:0007669"/>
    <property type="project" value="TreeGrafter"/>
</dbReference>
<evidence type="ECO:0000256" key="6">
    <source>
        <dbReference type="ARBA" id="ARBA00023027"/>
    </source>
</evidence>
<dbReference type="InterPro" id="IPR050151">
    <property type="entry name" value="Class-I_Pyr_Nuc-Dis_Oxidored"/>
</dbReference>
<accession>A0A564WD43</accession>
<keyword evidence="3" id="KW-0285">Flavoprotein</keyword>
<protein>
    <submittedName>
        <fullName evidence="8">Lipoamide dehydrogenase, E3 component is part of three enzyme complexes</fullName>
        <ecNumber evidence="8">1.8.1.4</ecNumber>
    </submittedName>
</protein>
<sequence length="130" mass="13395">MRIVNSTGALALPAVLIGPEVASVGRTEEQLKADGIAYRVGKFPFTANSRARCNADADGLVKLIADAKTDRLLGGHIVGPEAGDIIQEVVTAMEFGGSAEDLARTSHGHPGLSEAIKEAALAVAGRAIHI</sequence>
<comment type="similarity">
    <text evidence="2">Belongs to the class-I pyridine nucleotide-disulfide oxidoreductase family.</text>
</comment>
<evidence type="ECO:0000256" key="5">
    <source>
        <dbReference type="ARBA" id="ARBA00023002"/>
    </source>
</evidence>
<comment type="cofactor">
    <cofactor evidence="1">
        <name>FAD</name>
        <dbReference type="ChEBI" id="CHEBI:57692"/>
    </cofactor>
</comment>
<keyword evidence="6" id="KW-0520">NAD</keyword>